<feature type="domain" description="UspA" evidence="2">
    <location>
        <begin position="1"/>
        <end position="141"/>
    </location>
</feature>
<dbReference type="AlphaFoldDB" id="A0ABD6BLK8"/>
<gene>
    <name evidence="3" type="ORF">ACFSAU_00015</name>
</gene>
<sequence length="287" mass="30575">MYDDILVATDGSEATLGAVTNALSLAERYDATVHALYVVDVRAINVGEEAFDDKPVIDTLTGRGERATAEIRRRAEKRGLEAVTTVDPGTPAPRIRRYVADHGIDLVSMGTRGRSGIARHLLGSVAESVLRDATVPVLTTRSEAASEGDYREILLPVDGSEATGRAADHAFDIAARYDARVHALSVVDAGLSRSGDLLAALETESEAAVETAESRGAAAGVDVVSEVREGTPDACVTEYADEHGIDLLVTGVHERRGLDRFLHRNAVDRLVRTADCPVLTVPKPAEK</sequence>
<accession>A0ABD6BLK8</accession>
<dbReference type="EMBL" id="JBHUCZ010000001">
    <property type="protein sequence ID" value="MFD1565866.1"/>
    <property type="molecule type" value="Genomic_DNA"/>
</dbReference>
<name>A0ABD6BLK8_9EURY</name>
<dbReference type="Gene3D" id="3.40.50.620">
    <property type="entry name" value="HUPs"/>
    <property type="match status" value="2"/>
</dbReference>
<evidence type="ECO:0000313" key="4">
    <source>
        <dbReference type="Proteomes" id="UP001597139"/>
    </source>
</evidence>
<dbReference type="InterPro" id="IPR006016">
    <property type="entry name" value="UspA"/>
</dbReference>
<dbReference type="PANTHER" id="PTHR46268:SF6">
    <property type="entry name" value="UNIVERSAL STRESS PROTEIN UP12"/>
    <property type="match status" value="1"/>
</dbReference>
<feature type="domain" description="UspA" evidence="2">
    <location>
        <begin position="150"/>
        <end position="282"/>
    </location>
</feature>
<reference evidence="3 4" key="1">
    <citation type="journal article" date="2019" name="Int. J. Syst. Evol. Microbiol.">
        <title>The Global Catalogue of Microorganisms (GCM) 10K type strain sequencing project: providing services to taxonomists for standard genome sequencing and annotation.</title>
        <authorList>
            <consortium name="The Broad Institute Genomics Platform"/>
            <consortium name="The Broad Institute Genome Sequencing Center for Infectious Disease"/>
            <person name="Wu L."/>
            <person name="Ma J."/>
        </authorList>
    </citation>
    <scope>NUCLEOTIDE SEQUENCE [LARGE SCALE GENOMIC DNA]</scope>
    <source>
        <strain evidence="3 4">CGMCC 1.12859</strain>
    </source>
</reference>
<dbReference type="Proteomes" id="UP001597139">
    <property type="component" value="Unassembled WGS sequence"/>
</dbReference>
<dbReference type="PRINTS" id="PR01438">
    <property type="entry name" value="UNVRSLSTRESS"/>
</dbReference>
<evidence type="ECO:0000259" key="2">
    <source>
        <dbReference type="Pfam" id="PF00582"/>
    </source>
</evidence>
<organism evidence="3 4">
    <name type="scientific">Halolamina litorea</name>
    <dbReference type="NCBI Taxonomy" id="1515593"/>
    <lineage>
        <taxon>Archaea</taxon>
        <taxon>Methanobacteriati</taxon>
        <taxon>Methanobacteriota</taxon>
        <taxon>Stenosarchaea group</taxon>
        <taxon>Halobacteria</taxon>
        <taxon>Halobacteriales</taxon>
        <taxon>Haloferacaceae</taxon>
    </lineage>
</organism>
<evidence type="ECO:0000313" key="3">
    <source>
        <dbReference type="EMBL" id="MFD1565866.1"/>
    </source>
</evidence>
<protein>
    <submittedName>
        <fullName evidence="3">Universal stress protein</fullName>
    </submittedName>
</protein>
<proteinExistence type="inferred from homology"/>
<comment type="similarity">
    <text evidence="1">Belongs to the universal stress protein A family.</text>
</comment>
<dbReference type="CDD" id="cd00293">
    <property type="entry name" value="USP-like"/>
    <property type="match status" value="2"/>
</dbReference>
<dbReference type="Pfam" id="PF00582">
    <property type="entry name" value="Usp"/>
    <property type="match status" value="2"/>
</dbReference>
<keyword evidence="4" id="KW-1185">Reference proteome</keyword>
<evidence type="ECO:0000256" key="1">
    <source>
        <dbReference type="ARBA" id="ARBA00008791"/>
    </source>
</evidence>
<dbReference type="InterPro" id="IPR014729">
    <property type="entry name" value="Rossmann-like_a/b/a_fold"/>
</dbReference>
<dbReference type="PANTHER" id="PTHR46268">
    <property type="entry name" value="STRESS RESPONSE PROTEIN NHAX"/>
    <property type="match status" value="1"/>
</dbReference>
<dbReference type="InterPro" id="IPR006015">
    <property type="entry name" value="Universal_stress_UspA"/>
</dbReference>
<dbReference type="RefSeq" id="WP_267645108.1">
    <property type="nucleotide sequence ID" value="NZ_JANHGR010000001.1"/>
</dbReference>
<dbReference type="SUPFAM" id="SSF52402">
    <property type="entry name" value="Adenine nucleotide alpha hydrolases-like"/>
    <property type="match status" value="2"/>
</dbReference>
<comment type="caution">
    <text evidence="3">The sequence shown here is derived from an EMBL/GenBank/DDBJ whole genome shotgun (WGS) entry which is preliminary data.</text>
</comment>